<protein>
    <submittedName>
        <fullName evidence="2">Uncharacterized protein</fullName>
    </submittedName>
</protein>
<reference evidence="3" key="2">
    <citation type="submission" date="2018-04" db="EMBL/GenBank/DDBJ databases">
        <title>Draft genome sequence of Mycobacterium montefiorense isolated from Japanese black salamander.</title>
        <authorList>
            <person name="Fukano H."/>
            <person name="Yoshida M."/>
            <person name="Shimizu A."/>
            <person name="Iwao H."/>
            <person name="Kurata O."/>
            <person name="Katayama Y."/>
            <person name="Omatsu T."/>
            <person name="Mizutani T."/>
            <person name="Wada S."/>
            <person name="Hoshino Y."/>
        </authorList>
    </citation>
    <scope>NUCLEOTIDE SEQUENCE [LARGE SCALE GENOMIC DNA]</scope>
    <source>
        <strain evidence="3">BS</strain>
    </source>
</reference>
<reference evidence="1" key="1">
    <citation type="journal article" date="2018" name="Genome Announc.">
        <title>Draft Genome Sequence of Mycobacterium montefiorense Isolated from Japanese Black Salamander (Hynobius nigrescens).</title>
        <authorList>
            <person name="Fukano H."/>
            <person name="Yoshida M."/>
            <person name="Shimizu A."/>
            <person name="Iwao H."/>
            <person name="Katayama Y."/>
            <person name="Omatsu T."/>
            <person name="Mizutani T."/>
            <person name="Kurata O."/>
            <person name="Wada S."/>
            <person name="Hoshino Y."/>
        </authorList>
    </citation>
    <scope>NUCLEOTIDE SEQUENCE</scope>
    <source>
        <strain evidence="1">BS</strain>
    </source>
</reference>
<evidence type="ECO:0000313" key="4">
    <source>
        <dbReference type="Proteomes" id="UP001139505"/>
    </source>
</evidence>
<dbReference type="EMBL" id="BQYH01000063">
    <property type="protein sequence ID" value="GKU74672.1"/>
    <property type="molecule type" value="Genomic_DNA"/>
</dbReference>
<evidence type="ECO:0000313" key="2">
    <source>
        <dbReference type="EMBL" id="GKU74672.1"/>
    </source>
</evidence>
<name>A0AA37PR52_9MYCO</name>
<organism evidence="2 4">
    <name type="scientific">Mycobacterium montefiorense</name>
    <dbReference type="NCBI Taxonomy" id="154654"/>
    <lineage>
        <taxon>Bacteria</taxon>
        <taxon>Bacillati</taxon>
        <taxon>Actinomycetota</taxon>
        <taxon>Actinomycetes</taxon>
        <taxon>Mycobacteriales</taxon>
        <taxon>Mycobacteriaceae</taxon>
        <taxon>Mycobacterium</taxon>
        <taxon>Mycobacterium simiae complex</taxon>
    </lineage>
</organism>
<dbReference type="AlphaFoldDB" id="A0AA37PR52"/>
<keyword evidence="3" id="KW-1185">Reference proteome</keyword>
<reference evidence="2" key="3">
    <citation type="journal article" date="2022" name="Microbiol. Resour. Announc.">
        <title>Draft Genome Sequences of Eight Mycobacterium montefiorense Strains Isolated from Salamanders in Captivity.</title>
        <authorList>
            <person name="Komine T."/>
            <person name="Ihara H."/>
            <person name="Fukano H."/>
            <person name="Hoshino Y."/>
            <person name="Kurata O."/>
            <person name="Wada S."/>
        </authorList>
    </citation>
    <scope>NUCLEOTIDE SEQUENCE</scope>
    <source>
        <strain evidence="2">NJB18185</strain>
    </source>
</reference>
<accession>A0AA37PR52</accession>
<comment type="caution">
    <text evidence="2">The sequence shown here is derived from an EMBL/GenBank/DDBJ whole genome shotgun (WGS) entry which is preliminary data.</text>
</comment>
<evidence type="ECO:0000313" key="3">
    <source>
        <dbReference type="Proteomes" id="UP000245060"/>
    </source>
</evidence>
<dbReference type="Proteomes" id="UP000245060">
    <property type="component" value="Unassembled WGS sequence"/>
</dbReference>
<evidence type="ECO:0000313" key="1">
    <source>
        <dbReference type="EMBL" id="GBG36521.1"/>
    </source>
</evidence>
<gene>
    <name evidence="1" type="ORF">MmonteBS_08930</name>
    <name evidence="2" type="ORF">NJB18185_44430</name>
</gene>
<sequence length="76" mass="8043">MDVRVLYEQGVRGAALLASVAKAVDAELAKTGERLVLLLSERVTGVGESVTDPWRTYQGVKFVAGPCEPDPGPTNS</sequence>
<dbReference type="EMBL" id="BFCH01000007">
    <property type="protein sequence ID" value="GBG36521.1"/>
    <property type="molecule type" value="Genomic_DNA"/>
</dbReference>
<dbReference type="Proteomes" id="UP001139505">
    <property type="component" value="Unassembled WGS sequence"/>
</dbReference>
<proteinExistence type="predicted"/>
<reference evidence="2" key="4">
    <citation type="submission" date="2022-04" db="EMBL/GenBank/DDBJ databases">
        <authorList>
            <person name="Komine T."/>
            <person name="Fukano H."/>
            <person name="Wada S."/>
        </authorList>
    </citation>
    <scope>NUCLEOTIDE SEQUENCE</scope>
    <source>
        <strain evidence="2">NJB18185</strain>
    </source>
</reference>